<protein>
    <recommendedName>
        <fullName evidence="5">Porin</fullName>
    </recommendedName>
</protein>
<dbReference type="SUPFAM" id="SSF56935">
    <property type="entry name" value="Porins"/>
    <property type="match status" value="1"/>
</dbReference>
<evidence type="ECO:0000256" key="1">
    <source>
        <dbReference type="SAM" id="Coils"/>
    </source>
</evidence>
<dbReference type="AlphaFoldDB" id="A0A395JKM5"/>
<evidence type="ECO:0000313" key="4">
    <source>
        <dbReference type="Proteomes" id="UP000253083"/>
    </source>
</evidence>
<evidence type="ECO:0000313" key="3">
    <source>
        <dbReference type="EMBL" id="RBP51322.1"/>
    </source>
</evidence>
<accession>A0A395JKM5</accession>
<dbReference type="Proteomes" id="UP000253083">
    <property type="component" value="Unassembled WGS sequence"/>
</dbReference>
<dbReference type="EMBL" id="QNRT01000002">
    <property type="protein sequence ID" value="RBP51322.1"/>
    <property type="molecule type" value="Genomic_DNA"/>
</dbReference>
<reference evidence="3 4" key="1">
    <citation type="submission" date="2018-06" db="EMBL/GenBank/DDBJ databases">
        <title>Genomic Encyclopedia of Type Strains, Phase IV (KMG-IV): sequencing the most valuable type-strain genomes for metagenomic binning, comparative biology and taxonomic classification.</title>
        <authorList>
            <person name="Goeker M."/>
        </authorList>
    </citation>
    <scope>NUCLEOTIDE SEQUENCE [LARGE SCALE GENOMIC DNA]</scope>
    <source>
        <strain evidence="3 4">DSM 24032</strain>
    </source>
</reference>
<feature type="chain" id="PRO_5017180396" description="Porin" evidence="2">
    <location>
        <begin position="26"/>
        <end position="444"/>
    </location>
</feature>
<comment type="caution">
    <text evidence="3">The sequence shown here is derived from an EMBL/GenBank/DDBJ whole genome shotgun (WGS) entry which is preliminary data.</text>
</comment>
<feature type="coiled-coil region" evidence="1">
    <location>
        <begin position="27"/>
        <end position="54"/>
    </location>
</feature>
<dbReference type="OrthoDB" id="190887at2"/>
<name>A0A395JKM5_9GAMM</name>
<evidence type="ECO:0008006" key="5">
    <source>
        <dbReference type="Google" id="ProtNLM"/>
    </source>
</evidence>
<keyword evidence="1" id="KW-0175">Coiled coil</keyword>
<dbReference type="InterPro" id="IPR045748">
    <property type="entry name" value="DcaP"/>
</dbReference>
<keyword evidence="2" id="KW-0732">Signal</keyword>
<gene>
    <name evidence="3" type="ORF">DFR28_102741</name>
</gene>
<organism evidence="3 4">
    <name type="scientific">Arenicella xantha</name>
    <dbReference type="NCBI Taxonomy" id="644221"/>
    <lineage>
        <taxon>Bacteria</taxon>
        <taxon>Pseudomonadati</taxon>
        <taxon>Pseudomonadota</taxon>
        <taxon>Gammaproteobacteria</taxon>
        <taxon>Arenicellales</taxon>
        <taxon>Arenicellaceae</taxon>
        <taxon>Arenicella</taxon>
    </lineage>
</organism>
<dbReference type="Pfam" id="PF19577">
    <property type="entry name" value="DcaP"/>
    <property type="match status" value="1"/>
</dbReference>
<sequence length="444" mass="47729">MRRTKIACVCLSLLAATAAPGVAFADAVDLEQRVMQMEKELQELKALLKQEGQQRETEVAAINTQVAEVAKTAPKANLKLGDNTTLTYGGFIKVNGLYSDYDDGPRPGNIGDEILVPSTIPVGGVGEGAQFDSDVKTSRFFFKTSTQTSAGLLNSHFEMDLLSGGGDERVSNSTNSRIRHAYFDWKYSSDASLLVGQTWSTFFNVGALPESVEFIGPTSGTIFNRQTQLRWTKSLGSGSFMLAAENPSTSLTDAGSGIAASNYDDNSVPDIVARFNGKAGNHAYTIAALGREIAYDDGLLDESDFGFALNLSGKFSLGNGDDIRYSFSHGNLGRYIALNAFRDGGIDAAGNLELTDVTGGYVAYRHNWNDKLRSTIQYALATADLAPGIASSNTERVDNFNVNLMYSPTPKLTFGGALIKASRELENGAKGELNRLQVTAKFAF</sequence>
<proteinExistence type="predicted"/>
<dbReference type="InParanoid" id="A0A395JKM5"/>
<evidence type="ECO:0000256" key="2">
    <source>
        <dbReference type="SAM" id="SignalP"/>
    </source>
</evidence>
<keyword evidence="4" id="KW-1185">Reference proteome</keyword>
<dbReference type="RefSeq" id="WP_147250984.1">
    <property type="nucleotide sequence ID" value="NZ_QNRT01000002.1"/>
</dbReference>
<feature type="signal peptide" evidence="2">
    <location>
        <begin position="1"/>
        <end position="25"/>
    </location>
</feature>